<feature type="binding site" evidence="13">
    <location>
        <position position="434"/>
    </location>
    <ligand>
        <name>substrate</name>
    </ligand>
</feature>
<dbReference type="Gene3D" id="2.30.29.30">
    <property type="entry name" value="Pleckstrin-homology domain (PH domain)/Phosphotyrosine-binding domain (PTB)"/>
    <property type="match status" value="1"/>
</dbReference>
<feature type="binding site" evidence="14">
    <location>
        <position position="704"/>
    </location>
    <ligand>
        <name>Ca(2+)</name>
        <dbReference type="ChEBI" id="CHEBI:29108"/>
        <label>5</label>
    </ligand>
</feature>
<dbReference type="OrthoDB" id="269822at2759"/>
<dbReference type="PROSITE" id="PS00018">
    <property type="entry name" value="EF_HAND_1"/>
    <property type="match status" value="1"/>
</dbReference>
<proteinExistence type="predicted"/>
<keyword evidence="6 16" id="KW-0378">Hydrolase</keyword>
<keyword evidence="10" id="KW-0807">Transducer</keyword>
<feature type="binding site" evidence="14">
    <location>
        <position position="647"/>
    </location>
    <ligand>
        <name>Ca(2+)</name>
        <dbReference type="ChEBI" id="CHEBI:29108"/>
        <label>4</label>
    </ligand>
</feature>
<evidence type="ECO:0000256" key="5">
    <source>
        <dbReference type="ARBA" id="ARBA00022737"/>
    </source>
</evidence>
<evidence type="ECO:0000256" key="6">
    <source>
        <dbReference type="ARBA" id="ARBA00022801"/>
    </source>
</evidence>
<dbReference type="InterPro" id="IPR001711">
    <property type="entry name" value="PLipase_C_Pinositol-sp_Y"/>
</dbReference>
<feature type="binding site" evidence="13">
    <location>
        <position position="522"/>
    </location>
    <ligand>
        <name>substrate</name>
    </ligand>
</feature>
<dbReference type="Pfam" id="PF16457">
    <property type="entry name" value="PH_12"/>
    <property type="match status" value="1"/>
</dbReference>
<feature type="domain" description="C2" evidence="19">
    <location>
        <begin position="609"/>
        <end position="727"/>
    </location>
</feature>
<dbReference type="CDD" id="cd00275">
    <property type="entry name" value="C2_PLC_like"/>
    <property type="match status" value="1"/>
</dbReference>
<evidence type="ECO:0000256" key="2">
    <source>
        <dbReference type="ARBA" id="ARBA00012368"/>
    </source>
</evidence>
<dbReference type="EMBL" id="QNUK01000071">
    <property type="protein sequence ID" value="KAF5903599.1"/>
    <property type="molecule type" value="Genomic_DNA"/>
</dbReference>
<dbReference type="FunFam" id="2.30.29.30:FF:000088">
    <property type="entry name" value="Phosphoinositide phospholipase C"/>
    <property type="match status" value="1"/>
</dbReference>
<dbReference type="GO" id="GO:0005737">
    <property type="term" value="C:cytoplasm"/>
    <property type="evidence" value="ECO:0007669"/>
    <property type="project" value="UniProtKB-SubCell"/>
</dbReference>
<evidence type="ECO:0000256" key="17">
    <source>
        <dbReference type="SAM" id="MobiDB-lite"/>
    </source>
</evidence>
<dbReference type="PRINTS" id="PR00390">
    <property type="entry name" value="PHPHLIPASEC"/>
</dbReference>
<feature type="binding site" evidence="14">
    <location>
        <position position="305"/>
    </location>
    <ligand>
        <name>Ca(2+)</name>
        <dbReference type="ChEBI" id="CHEBI:29108"/>
        <label>3</label>
        <note>catalytic</note>
    </ligand>
</feature>
<comment type="cofactor">
    <cofactor evidence="14">
        <name>Ca(2+)</name>
        <dbReference type="ChEBI" id="CHEBI:29108"/>
    </cofactor>
    <text evidence="14">Binds 3 Ca(2+) ions per subunit. Two of the Ca(2+) ions are bound to the C2 domain.</text>
</comment>
<dbReference type="Gene3D" id="2.60.40.150">
    <property type="entry name" value="C2 domain"/>
    <property type="match status" value="1"/>
</dbReference>
<keyword evidence="23" id="KW-1185">Reference proteome</keyword>
<feature type="domain" description="EF-hand" evidence="21">
    <location>
        <begin position="134"/>
        <end position="169"/>
    </location>
</feature>
<dbReference type="Gene3D" id="3.20.20.190">
    <property type="entry name" value="Phosphatidylinositol (PI) phosphodiesterase"/>
    <property type="match status" value="1"/>
</dbReference>
<dbReference type="PANTHER" id="PTHR10336:SF210">
    <property type="entry name" value="1-PHOSPHATIDYLINOSITOL 4,5-BISPHOSPHATE PHOSPHODIESTERASE DELTA-1"/>
    <property type="match status" value="1"/>
</dbReference>
<dbReference type="InterPro" id="IPR000008">
    <property type="entry name" value="C2_dom"/>
</dbReference>
<evidence type="ECO:0000256" key="11">
    <source>
        <dbReference type="ARBA" id="ARBA00023674"/>
    </source>
</evidence>
<evidence type="ECO:0000256" key="16">
    <source>
        <dbReference type="RuleBase" id="RU361133"/>
    </source>
</evidence>
<feature type="domain" description="EF-hand" evidence="21">
    <location>
        <begin position="170"/>
        <end position="205"/>
    </location>
</feature>
<dbReference type="GO" id="GO:0016042">
    <property type="term" value="P:lipid catabolic process"/>
    <property type="evidence" value="ECO:0007669"/>
    <property type="project" value="UniProtKB-KW"/>
</dbReference>
<feature type="compositionally biased region" description="Basic and acidic residues" evidence="17">
    <location>
        <begin position="467"/>
        <end position="483"/>
    </location>
</feature>
<comment type="caution">
    <text evidence="22">The sequence shown here is derived from an EMBL/GenBank/DDBJ whole genome shotgun (WGS) entry which is preliminary data.</text>
</comment>
<dbReference type="Pfam" id="PF00388">
    <property type="entry name" value="PI-PLC-X"/>
    <property type="match status" value="1"/>
</dbReference>
<keyword evidence="15" id="KW-0325">Glycoprotein</keyword>
<dbReference type="AlphaFoldDB" id="A0A8J4X6I0"/>
<evidence type="ECO:0000259" key="21">
    <source>
        <dbReference type="PROSITE" id="PS50222"/>
    </source>
</evidence>
<comment type="catalytic activity">
    <reaction evidence="11">
        <text>a 1,2-diacyl-sn-glycero-3-phospho-(1D-myo-inositol-4,5-bisphosphate) + H2O = 1D-myo-inositol 1,4,5-trisphosphate + a 1,2-diacyl-sn-glycerol + H(+)</text>
        <dbReference type="Rhea" id="RHEA:33179"/>
        <dbReference type="ChEBI" id="CHEBI:15377"/>
        <dbReference type="ChEBI" id="CHEBI:15378"/>
        <dbReference type="ChEBI" id="CHEBI:17815"/>
        <dbReference type="ChEBI" id="CHEBI:58456"/>
        <dbReference type="ChEBI" id="CHEBI:203600"/>
        <dbReference type="EC" id="3.1.4.11"/>
    </reaction>
    <physiologicalReaction direction="left-to-right" evidence="11">
        <dbReference type="Rhea" id="RHEA:33180"/>
    </physiologicalReaction>
</comment>
<dbReference type="InterPro" id="IPR000909">
    <property type="entry name" value="PLipase_C_PInositol-sp_X_dom"/>
</dbReference>
<evidence type="ECO:0000256" key="1">
    <source>
        <dbReference type="ARBA" id="ARBA00004496"/>
    </source>
</evidence>
<evidence type="ECO:0000256" key="10">
    <source>
        <dbReference type="ARBA" id="ARBA00023224"/>
    </source>
</evidence>
<evidence type="ECO:0000256" key="14">
    <source>
        <dbReference type="PIRSR" id="PIRSR628391-3"/>
    </source>
</evidence>
<dbReference type="SUPFAM" id="SSF49562">
    <property type="entry name" value="C2 domain (Calcium/lipid-binding domain, CaLB)"/>
    <property type="match status" value="1"/>
</dbReference>
<dbReference type="PANTHER" id="PTHR10336">
    <property type="entry name" value="PHOSPHOINOSITIDE-SPECIFIC PHOSPHOLIPASE C FAMILY PROTEIN"/>
    <property type="match status" value="1"/>
</dbReference>
<evidence type="ECO:0000256" key="15">
    <source>
        <dbReference type="PIRSR" id="PIRSR628391-4"/>
    </source>
</evidence>
<dbReference type="InterPro" id="IPR001849">
    <property type="entry name" value="PH_domain"/>
</dbReference>
<feature type="binding site" evidence="13">
    <location>
        <position position="549"/>
    </location>
    <ligand>
        <name>substrate</name>
    </ligand>
</feature>
<feature type="active site" evidence="12">
    <location>
        <position position="349"/>
    </location>
</feature>
<dbReference type="CDD" id="cd08593">
    <property type="entry name" value="PI-PLCc_delta"/>
    <property type="match status" value="1"/>
</dbReference>
<feature type="compositionally biased region" description="Acidic residues" evidence="17">
    <location>
        <begin position="455"/>
        <end position="466"/>
    </location>
</feature>
<dbReference type="InterPro" id="IPR028391">
    <property type="entry name" value="PLC-delta1_cat"/>
</dbReference>
<feature type="binding site" evidence="14">
    <location>
        <position position="334"/>
    </location>
    <ligand>
        <name>Ca(2+)</name>
        <dbReference type="ChEBI" id="CHEBI:29108"/>
        <label>3</label>
        <note>catalytic</note>
    </ligand>
</feature>
<keyword evidence="7 14" id="KW-0106">Calcium</keyword>
<evidence type="ECO:0000259" key="18">
    <source>
        <dbReference type="PROSITE" id="PS50003"/>
    </source>
</evidence>
<dbReference type="InterPro" id="IPR002048">
    <property type="entry name" value="EF_hand_dom"/>
</dbReference>
<dbReference type="InterPro" id="IPR011992">
    <property type="entry name" value="EF-hand-dom_pair"/>
</dbReference>
<feature type="binding site" evidence="14">
    <location>
        <position position="383"/>
    </location>
    <ligand>
        <name>Ca(2+)</name>
        <dbReference type="ChEBI" id="CHEBI:29108"/>
        <label>3</label>
        <note>catalytic</note>
    </ligand>
</feature>
<feature type="domain" description="PH" evidence="18">
    <location>
        <begin position="20"/>
        <end position="124"/>
    </location>
</feature>
<keyword evidence="4 14" id="KW-0479">Metal-binding</keyword>
<keyword evidence="8 16" id="KW-0442">Lipid degradation</keyword>
<dbReference type="InterPro" id="IPR017946">
    <property type="entry name" value="PLC-like_Pdiesterase_TIM-brl"/>
</dbReference>
<dbReference type="SMART" id="SM00239">
    <property type="entry name" value="C2"/>
    <property type="match status" value="1"/>
</dbReference>
<organism evidence="22 23">
    <name type="scientific">Clarias magur</name>
    <name type="common">Asian catfish</name>
    <name type="synonym">Macropteronotus magur</name>
    <dbReference type="NCBI Taxonomy" id="1594786"/>
    <lineage>
        <taxon>Eukaryota</taxon>
        <taxon>Metazoa</taxon>
        <taxon>Chordata</taxon>
        <taxon>Craniata</taxon>
        <taxon>Vertebrata</taxon>
        <taxon>Euteleostomi</taxon>
        <taxon>Actinopterygii</taxon>
        <taxon>Neopterygii</taxon>
        <taxon>Teleostei</taxon>
        <taxon>Ostariophysi</taxon>
        <taxon>Siluriformes</taxon>
        <taxon>Clariidae</taxon>
        <taxon>Clarias</taxon>
    </lineage>
</organism>
<dbReference type="PROSITE" id="PS50004">
    <property type="entry name" value="C2"/>
    <property type="match status" value="1"/>
</dbReference>
<dbReference type="SUPFAM" id="SSF51695">
    <property type="entry name" value="PLC-like phosphodiesterases"/>
    <property type="match status" value="1"/>
</dbReference>
<gene>
    <name evidence="22" type="primary">plcd1</name>
    <name evidence="22" type="ORF">DAT39_006726</name>
</gene>
<dbReference type="GO" id="GO:0035556">
    <property type="term" value="P:intracellular signal transduction"/>
    <property type="evidence" value="ECO:0007669"/>
    <property type="project" value="InterPro"/>
</dbReference>
<dbReference type="FunFam" id="3.20.20.190:FF:000022">
    <property type="entry name" value="Phosphoinositide phospholipase C"/>
    <property type="match status" value="1"/>
</dbReference>
<evidence type="ECO:0000259" key="20">
    <source>
        <dbReference type="PROSITE" id="PS50008"/>
    </source>
</evidence>
<dbReference type="InterPro" id="IPR001192">
    <property type="entry name" value="PI-PLC_fam"/>
</dbReference>
<comment type="subcellular location">
    <subcellularLocation>
        <location evidence="1">Cytoplasm</location>
    </subcellularLocation>
</comment>
<feature type="glycosylation site" description="O-linked (GlcNAc) serine" evidence="15">
    <location>
        <position position="185"/>
    </location>
</feature>
<dbReference type="PROSITE" id="PS50003">
    <property type="entry name" value="PH_DOMAIN"/>
    <property type="match status" value="1"/>
</dbReference>
<evidence type="ECO:0000256" key="9">
    <source>
        <dbReference type="ARBA" id="ARBA00023098"/>
    </source>
</evidence>
<keyword evidence="3" id="KW-0963">Cytoplasm</keyword>
<feature type="binding site" evidence="14">
    <location>
        <position position="649"/>
    </location>
    <ligand>
        <name>Ca(2+)</name>
        <dbReference type="ChEBI" id="CHEBI:29108"/>
        <label>4</label>
    </ligand>
</feature>
<evidence type="ECO:0000313" key="22">
    <source>
        <dbReference type="EMBL" id="KAF5903599.1"/>
    </source>
</evidence>
<dbReference type="GO" id="GO:0004435">
    <property type="term" value="F:phosphatidylinositol-4,5-bisphosphate phospholipase C activity"/>
    <property type="evidence" value="ECO:0007669"/>
    <property type="project" value="UniProtKB-EC"/>
</dbReference>
<reference evidence="22" key="1">
    <citation type="submission" date="2020-07" db="EMBL/GenBank/DDBJ databases">
        <title>Clarias magur genome sequencing, assembly and annotation.</title>
        <authorList>
            <person name="Kushwaha B."/>
            <person name="Kumar R."/>
            <person name="Das P."/>
            <person name="Joshi C.G."/>
            <person name="Kumar D."/>
            <person name="Nagpure N.S."/>
            <person name="Pandey M."/>
            <person name="Agarwal S."/>
            <person name="Srivastava S."/>
            <person name="Singh M."/>
            <person name="Sahoo L."/>
            <person name="Jayasankar P."/>
            <person name="Meher P.K."/>
            <person name="Koringa P.G."/>
            <person name="Iquebal M.A."/>
            <person name="Das S.P."/>
            <person name="Bit A."/>
            <person name="Patnaik S."/>
            <person name="Patel N."/>
            <person name="Shah T.M."/>
            <person name="Hinsu A."/>
            <person name="Jena J.K."/>
        </authorList>
    </citation>
    <scope>NUCLEOTIDE SEQUENCE</scope>
    <source>
        <strain evidence="22">CIFAMagur01</strain>
        <tissue evidence="22">Testis</tissue>
    </source>
</reference>
<dbReference type="PROSITE" id="PS50222">
    <property type="entry name" value="EF_HAND_2"/>
    <property type="match status" value="2"/>
</dbReference>
<dbReference type="SUPFAM" id="SSF47473">
    <property type="entry name" value="EF-hand"/>
    <property type="match status" value="1"/>
</dbReference>
<feature type="domain" description="PI-PLC Y-box" evidence="20">
    <location>
        <begin position="493"/>
        <end position="609"/>
    </location>
</feature>
<feature type="binding site" evidence="14">
    <location>
        <position position="702"/>
    </location>
    <ligand>
        <name>Ca(2+)</name>
        <dbReference type="ChEBI" id="CHEBI:29108"/>
        <label>5</label>
    </ligand>
</feature>
<evidence type="ECO:0000256" key="12">
    <source>
        <dbReference type="PIRSR" id="PIRSR628391-1"/>
    </source>
</evidence>
<dbReference type="Proteomes" id="UP000727407">
    <property type="component" value="Unassembled WGS sequence"/>
</dbReference>
<keyword evidence="9 16" id="KW-0443">Lipid metabolism</keyword>
<evidence type="ECO:0000313" key="23">
    <source>
        <dbReference type="Proteomes" id="UP000727407"/>
    </source>
</evidence>
<dbReference type="Gene3D" id="1.10.238.10">
    <property type="entry name" value="EF-hand"/>
    <property type="match status" value="2"/>
</dbReference>
<feature type="region of interest" description="Disordered" evidence="17">
    <location>
        <begin position="442"/>
        <end position="483"/>
    </location>
</feature>
<dbReference type="InterPro" id="IPR035892">
    <property type="entry name" value="C2_domain_sf"/>
</dbReference>
<dbReference type="InterPro" id="IPR015359">
    <property type="entry name" value="PLC_EF-hand-like"/>
</dbReference>
<name>A0A8J4X6I0_CLAMG</name>
<keyword evidence="5" id="KW-0677">Repeat</keyword>
<dbReference type="GO" id="GO:0005886">
    <property type="term" value="C:plasma membrane"/>
    <property type="evidence" value="ECO:0007669"/>
    <property type="project" value="TreeGrafter"/>
</dbReference>
<dbReference type="PROSITE" id="PS50008">
    <property type="entry name" value="PIPLC_Y_DOMAIN"/>
    <property type="match status" value="1"/>
</dbReference>
<evidence type="ECO:0000256" key="8">
    <source>
        <dbReference type="ARBA" id="ARBA00022963"/>
    </source>
</evidence>
<accession>A0A8J4X6I0</accession>
<evidence type="ECO:0000256" key="13">
    <source>
        <dbReference type="PIRSR" id="PIRSR628391-2"/>
    </source>
</evidence>
<protein>
    <recommendedName>
        <fullName evidence="2 16">Phosphoinositide phospholipase C</fullName>
        <ecNumber evidence="2 16">3.1.4.11</ecNumber>
    </recommendedName>
</protein>
<sequence>MELDGNLGKHGLEGDALVQFLTKGGELTAVKSNKWKKKSFYRLMDDGRTIRQESFIRDNTFSIDDIESIRTGRQTEGLQKYTDATLEEHCFSIIFKGKHKNLDLVASSKADAKRWVAGLRKVITNLENLSSQQKSEQWIISCMKRADKNGDSMMTLKEVMSFLHRINIQMDDMHVAKLFDECDTSKSGTLEGAEIKTFIDLITQRPEINAIYEKYAVTGGQMSAGDLQNFLQEEQKETVSVEYAQKLLDKYEPDCTGQQNERMTKDGFLMYLDAAEALIFNPAHMNIYQDMTQPINHYFISSSHNTYLMEDQLKGPSSTEAYIKALLKSCRCVELDCWDGPDGEPIIYHGHTLTSKVLFEDVIKTIMENAFKTSEYPVILSLEIHCSVPQQKRMVEHLTEILGDALLKRPLGTEVPTLLPSPEELKRKILIKGKRLNKLEAAFNNNNNNNNNNTEDVDSVSEEDEAAEAKPEGERGAKPKDPKKIEINLAKELSDLVIYCKSVHFTSFEHSHGKQACYDMSSFKESKAKHLAETSATGFIHHNMEKLSRIYPAGSRTDSSNYNPVTMWNAGCQIVALNFQTAGEEMDLNQGRFLPNGKTGYILKPEFLRNPDSQFDPNNCSKGLWFKKKILQVMVISAQQLPKLKSIVDPYVRVEIFGVPVDQASAHTTYISNNGFNPLWNQNFEFTVRVPDLALVRFLVMDHDTVLHNDFIGQYTLPFTSMQNGKH</sequence>
<feature type="binding site" evidence="14">
    <location>
        <position position="336"/>
    </location>
    <ligand>
        <name>Ca(2+)</name>
        <dbReference type="ChEBI" id="CHEBI:29108"/>
        <label>3</label>
        <note>catalytic</note>
    </ligand>
</feature>
<dbReference type="SMART" id="SM00148">
    <property type="entry name" value="PLCXc"/>
    <property type="match status" value="1"/>
</dbReference>
<dbReference type="Pfam" id="PF00168">
    <property type="entry name" value="C2"/>
    <property type="match status" value="1"/>
</dbReference>
<dbReference type="Pfam" id="PF00387">
    <property type="entry name" value="PI-PLC-Y"/>
    <property type="match status" value="1"/>
</dbReference>
<feature type="binding site" evidence="13">
    <location>
        <position position="432"/>
    </location>
    <ligand>
        <name>substrate</name>
    </ligand>
</feature>
<dbReference type="SMART" id="SM00149">
    <property type="entry name" value="PLCYc"/>
    <property type="match status" value="1"/>
</dbReference>
<dbReference type="GO" id="GO:0005509">
    <property type="term" value="F:calcium ion binding"/>
    <property type="evidence" value="ECO:0007669"/>
    <property type="project" value="InterPro"/>
</dbReference>
<evidence type="ECO:0000256" key="4">
    <source>
        <dbReference type="ARBA" id="ARBA00022723"/>
    </source>
</evidence>
<dbReference type="EC" id="3.1.4.11" evidence="2 16"/>
<evidence type="ECO:0000256" key="3">
    <source>
        <dbReference type="ARBA" id="ARBA00022490"/>
    </source>
</evidence>
<feature type="binding site" evidence="14">
    <location>
        <position position="673"/>
    </location>
    <ligand>
        <name>Ca(2+)</name>
        <dbReference type="ChEBI" id="CHEBI:29108"/>
        <label>4</label>
    </ligand>
</feature>
<dbReference type="SMART" id="SM00054">
    <property type="entry name" value="EFh"/>
    <property type="match status" value="2"/>
</dbReference>
<evidence type="ECO:0000259" key="19">
    <source>
        <dbReference type="PROSITE" id="PS50004"/>
    </source>
</evidence>
<dbReference type="InterPro" id="IPR018247">
    <property type="entry name" value="EF_Hand_1_Ca_BS"/>
</dbReference>
<feature type="active site" evidence="12">
    <location>
        <position position="304"/>
    </location>
</feature>
<dbReference type="FunFam" id="1.10.238.10:FF:000005">
    <property type="entry name" value="Phosphoinositide phospholipase C"/>
    <property type="match status" value="1"/>
</dbReference>
<dbReference type="InterPro" id="IPR011993">
    <property type="entry name" value="PH-like_dom_sf"/>
</dbReference>
<evidence type="ECO:0000256" key="7">
    <source>
        <dbReference type="ARBA" id="ARBA00022837"/>
    </source>
</evidence>
<dbReference type="Pfam" id="PF09279">
    <property type="entry name" value="EF-hand_like"/>
    <property type="match status" value="1"/>
</dbReference>
<dbReference type="PROSITE" id="PS50007">
    <property type="entry name" value="PIPLC_X_DOMAIN"/>
    <property type="match status" value="1"/>
</dbReference>
<dbReference type="SUPFAM" id="SSF50729">
    <property type="entry name" value="PH domain-like"/>
    <property type="match status" value="1"/>
</dbReference>
<feature type="compositionally biased region" description="Low complexity" evidence="17">
    <location>
        <begin position="444"/>
        <end position="453"/>
    </location>
</feature>